<reference evidence="1 2" key="1">
    <citation type="submission" date="2024-02" db="EMBL/GenBank/DDBJ databases">
        <title>Complete genome sequence of Pelagibacterium nitratireducens ZH15.</title>
        <authorList>
            <person name="Zhao L.H."/>
        </authorList>
    </citation>
    <scope>NUCLEOTIDE SEQUENCE [LARGE SCALE GENOMIC DNA]</scope>
    <source>
        <strain evidence="1 2">ZH15</strain>
    </source>
</reference>
<proteinExistence type="predicted"/>
<evidence type="ECO:0000313" key="2">
    <source>
        <dbReference type="Proteomes" id="UP001369958"/>
    </source>
</evidence>
<dbReference type="Proteomes" id="UP001369958">
    <property type="component" value="Chromosome"/>
</dbReference>
<protein>
    <submittedName>
        <fullName evidence="1">Uncharacterized protein</fullName>
    </submittedName>
</protein>
<evidence type="ECO:0000313" key="1">
    <source>
        <dbReference type="EMBL" id="WWT31329.1"/>
    </source>
</evidence>
<dbReference type="RefSeq" id="WP_338606799.1">
    <property type="nucleotide sequence ID" value="NZ_CP146275.1"/>
</dbReference>
<organism evidence="1 2">
    <name type="scientific">Pelagibacterium nitratireducens</name>
    <dbReference type="NCBI Taxonomy" id="1046114"/>
    <lineage>
        <taxon>Bacteria</taxon>
        <taxon>Pseudomonadati</taxon>
        <taxon>Pseudomonadota</taxon>
        <taxon>Alphaproteobacteria</taxon>
        <taxon>Hyphomicrobiales</taxon>
        <taxon>Devosiaceae</taxon>
        <taxon>Pelagibacterium</taxon>
    </lineage>
</organism>
<gene>
    <name evidence="1" type="ORF">V6617_09780</name>
</gene>
<sequence>MLDPFPARDGLKKTRDRHSMLHAKPFIVALSAAGLSLAALPAMSQNVHISRLYEQVLENIEYTKPGFFLDSFGVVRLNEGATTRIELDVPTNTAIEIMGDCDEDCTDLDLGIYNAAGKLLGEDRYDDYYPIVSFVSEDDGRLALELDLVDCDAAYCYTAYSVFVEGTE</sequence>
<keyword evidence="2" id="KW-1185">Reference proteome</keyword>
<accession>A0ABZ2HZ84</accession>
<dbReference type="EMBL" id="CP146275">
    <property type="protein sequence ID" value="WWT31329.1"/>
    <property type="molecule type" value="Genomic_DNA"/>
</dbReference>
<name>A0ABZ2HZ84_9HYPH</name>